<organism evidence="1 2">
    <name type="scientific">Autumnicola musiva</name>
    <dbReference type="NCBI Taxonomy" id="3075589"/>
    <lineage>
        <taxon>Bacteria</taxon>
        <taxon>Pseudomonadati</taxon>
        <taxon>Bacteroidota</taxon>
        <taxon>Flavobacteriia</taxon>
        <taxon>Flavobacteriales</taxon>
        <taxon>Flavobacteriaceae</taxon>
        <taxon>Autumnicola</taxon>
    </lineage>
</organism>
<sequence length="96" mass="11384">MNLEELIPADKICLQYQVERTFIHSLGENGLIEIISVEEKQYVHCKHLRNLEKMMRLHRDLHINVEGLQAVEHLLNQISKLKKQNIQLKNRLGLYE</sequence>
<dbReference type="Pfam" id="PF13591">
    <property type="entry name" value="MerR_2"/>
    <property type="match status" value="1"/>
</dbReference>
<dbReference type="RefSeq" id="WP_311501665.1">
    <property type="nucleotide sequence ID" value="NZ_JAVRHK010000001.1"/>
</dbReference>
<gene>
    <name evidence="1" type="ORF">RM539_01280</name>
</gene>
<accession>A0ABU3D1E1</accession>
<evidence type="ECO:0000313" key="1">
    <source>
        <dbReference type="EMBL" id="MDT0675214.1"/>
    </source>
</evidence>
<comment type="caution">
    <text evidence="1">The sequence shown here is derived from an EMBL/GenBank/DDBJ whole genome shotgun (WGS) entry which is preliminary data.</text>
</comment>
<proteinExistence type="predicted"/>
<dbReference type="EMBL" id="JAVRHK010000001">
    <property type="protein sequence ID" value="MDT0675214.1"/>
    <property type="molecule type" value="Genomic_DNA"/>
</dbReference>
<dbReference type="Gene3D" id="1.10.1660.10">
    <property type="match status" value="1"/>
</dbReference>
<reference evidence="1 2" key="1">
    <citation type="submission" date="2023-09" db="EMBL/GenBank/DDBJ databases">
        <authorList>
            <person name="Rey-Velasco X."/>
        </authorList>
    </citation>
    <scope>NUCLEOTIDE SEQUENCE [LARGE SCALE GENOMIC DNA]</scope>
    <source>
        <strain evidence="1 2">F117</strain>
    </source>
</reference>
<keyword evidence="2" id="KW-1185">Reference proteome</keyword>
<evidence type="ECO:0000313" key="2">
    <source>
        <dbReference type="Proteomes" id="UP001262582"/>
    </source>
</evidence>
<name>A0ABU3D1E1_9FLAO</name>
<protein>
    <submittedName>
        <fullName evidence="1">Chaperone modulator CbpM</fullName>
    </submittedName>
</protein>
<dbReference type="Proteomes" id="UP001262582">
    <property type="component" value="Unassembled WGS sequence"/>
</dbReference>